<proteinExistence type="predicted"/>
<dbReference type="Proteomes" id="UP000243579">
    <property type="component" value="Unassembled WGS sequence"/>
</dbReference>
<organism evidence="1 2">
    <name type="scientific">Achlya hypogyna</name>
    <name type="common">Oomycete</name>
    <name type="synonym">Protoachlya hypogyna</name>
    <dbReference type="NCBI Taxonomy" id="1202772"/>
    <lineage>
        <taxon>Eukaryota</taxon>
        <taxon>Sar</taxon>
        <taxon>Stramenopiles</taxon>
        <taxon>Oomycota</taxon>
        <taxon>Saprolegniomycetes</taxon>
        <taxon>Saprolegniales</taxon>
        <taxon>Achlyaceae</taxon>
        <taxon>Achlya</taxon>
    </lineage>
</organism>
<name>A0A1V9YGN8_ACHHY</name>
<evidence type="ECO:0000313" key="1">
    <source>
        <dbReference type="EMBL" id="OQR84892.1"/>
    </source>
</evidence>
<dbReference type="AlphaFoldDB" id="A0A1V9YGN8"/>
<protein>
    <submittedName>
        <fullName evidence="1">Uncharacterized protein</fullName>
    </submittedName>
</protein>
<dbReference type="EMBL" id="JNBR01001831">
    <property type="protein sequence ID" value="OQR84892.1"/>
    <property type="molecule type" value="Genomic_DNA"/>
</dbReference>
<sequence>MTTAALVSFAAAECVHVHLPVAAAHEAKYAQLMTLLGAHLPTPARPTAHPLALGDLVLCIEKGRLHAPLGMVLALLHPNDSYALCERMLEWHSEHEPADGLSRLATLRTLFDALLRTLRTESTDLAATTASGLRRIIDAASCKCLSASLATPCRTSAGEGDVVQATPSHATTVEPTTELLPQIAQGYIRLCASTHDACPSTAPFVVALVPLDEAEAAPLPCDEIDPSLVDDWWHETRAGSAAVESRRSFSRLLARGSRHWSDADCVWLHGYLETATDPTDLAVAVACIHAQPPFTVPAAVAASVQVAKTFNTMTATDADSSLCSLLRCAAWAPTSLLRQLVHDGVAFPEHVPTLVRLLELVPSLLQWPTPSAPQLFDDLASLVGDIPREAVAPTAAFVAKLTISVLPLADVVVQCLLPPLRRGHDSGWQLLYALEPWVALDGTDVSVEIVGLACGALQAFWAAPTVDGGATMERLLEVVQRLCSAPRATPVALDPPVPASDIRFALLLRPWMPDASLPLPPPWSSTDGQTYLLQSEDIRNVLWGAVLGAKEALPLVEFLAAALHANRLELQEAGRTIAWTSPISLVALVTTWLLPAMSSEQRQMLCTTVLPVLLPPAEATPTDVARCICHGIAFASLAAKRPPDAVSMRHFLEWVDHCVAVDGTAAAVYKELVALVLSLLRLALAWSLLPDALVLSVRKLAAAWSSRLEKPSDIPMLRAYALEWLEKNVATSEAVHQELRGLLTLHWC</sequence>
<dbReference type="OrthoDB" id="67037at2759"/>
<keyword evidence="2" id="KW-1185">Reference proteome</keyword>
<evidence type="ECO:0000313" key="2">
    <source>
        <dbReference type="Proteomes" id="UP000243579"/>
    </source>
</evidence>
<accession>A0A1V9YGN8</accession>
<gene>
    <name evidence="1" type="ORF">ACHHYP_12585</name>
</gene>
<comment type="caution">
    <text evidence="1">The sequence shown here is derived from an EMBL/GenBank/DDBJ whole genome shotgun (WGS) entry which is preliminary data.</text>
</comment>
<reference evidence="1 2" key="1">
    <citation type="journal article" date="2014" name="Genome Biol. Evol.">
        <title>The secreted proteins of Achlya hypogyna and Thraustotheca clavata identify the ancestral oomycete secretome and reveal gene acquisitions by horizontal gene transfer.</title>
        <authorList>
            <person name="Misner I."/>
            <person name="Blouin N."/>
            <person name="Leonard G."/>
            <person name="Richards T.A."/>
            <person name="Lane C.E."/>
        </authorList>
    </citation>
    <scope>NUCLEOTIDE SEQUENCE [LARGE SCALE GENOMIC DNA]</scope>
    <source>
        <strain evidence="1 2">ATCC 48635</strain>
    </source>
</reference>